<gene>
    <name evidence="3" type="ORF">ACFQ1C_10300</name>
</gene>
<organism evidence="3 4">
    <name type="scientific">Oceanisphaera ostreae</name>
    <dbReference type="NCBI Taxonomy" id="914151"/>
    <lineage>
        <taxon>Bacteria</taxon>
        <taxon>Pseudomonadati</taxon>
        <taxon>Pseudomonadota</taxon>
        <taxon>Gammaproteobacteria</taxon>
        <taxon>Aeromonadales</taxon>
        <taxon>Aeromonadaceae</taxon>
        <taxon>Oceanisphaera</taxon>
    </lineage>
</organism>
<accession>A0ABW3KJR4</accession>
<sequence length="83" mass="9315">MASETAAIDDQLILLKIRFAERTAAQLDALWCNLATWQNGHYAHEDTESLYLLLHQLAESSGNFGFNQLGQQAARAEKIKHNC</sequence>
<dbReference type="SUPFAM" id="SSF47226">
    <property type="entry name" value="Histidine-containing phosphotransfer domain, HPT domain"/>
    <property type="match status" value="1"/>
</dbReference>
<keyword evidence="1" id="KW-0902">Two-component regulatory system</keyword>
<keyword evidence="4" id="KW-1185">Reference proteome</keyword>
<reference evidence="4" key="1">
    <citation type="journal article" date="2019" name="Int. J. Syst. Evol. Microbiol.">
        <title>The Global Catalogue of Microorganisms (GCM) 10K type strain sequencing project: providing services to taxonomists for standard genome sequencing and annotation.</title>
        <authorList>
            <consortium name="The Broad Institute Genomics Platform"/>
            <consortium name="The Broad Institute Genome Sequencing Center for Infectious Disease"/>
            <person name="Wu L."/>
            <person name="Ma J."/>
        </authorList>
    </citation>
    <scope>NUCLEOTIDE SEQUENCE [LARGE SCALE GENOMIC DNA]</scope>
    <source>
        <strain evidence="4">CCUG 60525</strain>
    </source>
</reference>
<evidence type="ECO:0000313" key="3">
    <source>
        <dbReference type="EMBL" id="MFD1008543.1"/>
    </source>
</evidence>
<evidence type="ECO:0000256" key="1">
    <source>
        <dbReference type="ARBA" id="ARBA00023012"/>
    </source>
</evidence>
<dbReference type="Gene3D" id="1.20.120.160">
    <property type="entry name" value="HPT domain"/>
    <property type="match status" value="1"/>
</dbReference>
<feature type="domain" description="HPt" evidence="2">
    <location>
        <begin position="21"/>
        <end position="78"/>
    </location>
</feature>
<proteinExistence type="predicted"/>
<protein>
    <submittedName>
        <fullName evidence="3">Hpt domain-containing protein</fullName>
    </submittedName>
</protein>
<dbReference type="Pfam" id="PF01627">
    <property type="entry name" value="Hpt"/>
    <property type="match status" value="1"/>
</dbReference>
<dbReference type="Proteomes" id="UP001597048">
    <property type="component" value="Unassembled WGS sequence"/>
</dbReference>
<dbReference type="InterPro" id="IPR036641">
    <property type="entry name" value="HPT_dom_sf"/>
</dbReference>
<comment type="caution">
    <text evidence="3">The sequence shown here is derived from an EMBL/GenBank/DDBJ whole genome shotgun (WGS) entry which is preliminary data.</text>
</comment>
<dbReference type="InterPro" id="IPR008207">
    <property type="entry name" value="Sig_transdc_His_kin_Hpt_dom"/>
</dbReference>
<evidence type="ECO:0000313" key="4">
    <source>
        <dbReference type="Proteomes" id="UP001597048"/>
    </source>
</evidence>
<dbReference type="RefSeq" id="WP_379558521.1">
    <property type="nucleotide sequence ID" value="NZ_JBHTJS010000036.1"/>
</dbReference>
<dbReference type="EMBL" id="JBHTJS010000036">
    <property type="protein sequence ID" value="MFD1008543.1"/>
    <property type="molecule type" value="Genomic_DNA"/>
</dbReference>
<evidence type="ECO:0000259" key="2">
    <source>
        <dbReference type="Pfam" id="PF01627"/>
    </source>
</evidence>
<name>A0ABW3KJR4_9GAMM</name>